<proteinExistence type="predicted"/>
<reference evidence="1 2" key="1">
    <citation type="submission" date="2020-08" db="EMBL/GenBank/DDBJ databases">
        <title>Sequencing the genomes of 1000 actinobacteria strains.</title>
        <authorList>
            <person name="Klenk H.-P."/>
        </authorList>
    </citation>
    <scope>NUCLEOTIDE SEQUENCE [LARGE SCALE GENOMIC DNA]</scope>
    <source>
        <strain evidence="1 2">DSM 44593</strain>
    </source>
</reference>
<gene>
    <name evidence="1" type="ORF">HNR25_001139</name>
</gene>
<sequence>MEAKAGMFHAFGIDPASLFADRDESYLDFSRERPERSELLERFLELLLPHAPLDEYERCGAFAEWWAEYAEILRDHDYITGSVHAVGRLDGLGHALRIRLTKVVSARRGQLVDSFPEVADRYTVSFSELQQRSEDASAAMNDRLAQLGFRRSVD</sequence>
<dbReference type="Proteomes" id="UP000578077">
    <property type="component" value="Unassembled WGS sequence"/>
</dbReference>
<evidence type="ECO:0000313" key="2">
    <source>
        <dbReference type="Proteomes" id="UP000578077"/>
    </source>
</evidence>
<accession>A0A841E8E2</accession>
<dbReference type="AlphaFoldDB" id="A0A841E8E2"/>
<keyword evidence="2" id="KW-1185">Reference proteome</keyword>
<protein>
    <submittedName>
        <fullName evidence="1">Uncharacterized protein</fullName>
    </submittedName>
</protein>
<organism evidence="1 2">
    <name type="scientific">Streptomonospora salina</name>
    <dbReference type="NCBI Taxonomy" id="104205"/>
    <lineage>
        <taxon>Bacteria</taxon>
        <taxon>Bacillati</taxon>
        <taxon>Actinomycetota</taxon>
        <taxon>Actinomycetes</taxon>
        <taxon>Streptosporangiales</taxon>
        <taxon>Nocardiopsidaceae</taxon>
        <taxon>Streptomonospora</taxon>
    </lineage>
</organism>
<evidence type="ECO:0000313" key="1">
    <source>
        <dbReference type="EMBL" id="MBB5997388.1"/>
    </source>
</evidence>
<name>A0A841E8E2_9ACTN</name>
<dbReference type="EMBL" id="JACHLY010000001">
    <property type="protein sequence ID" value="MBB5997388.1"/>
    <property type="molecule type" value="Genomic_DNA"/>
</dbReference>
<comment type="caution">
    <text evidence="1">The sequence shown here is derived from an EMBL/GenBank/DDBJ whole genome shotgun (WGS) entry which is preliminary data.</text>
</comment>
<dbReference type="RefSeq" id="WP_345606556.1">
    <property type="nucleotide sequence ID" value="NZ_BAABKT010000004.1"/>
</dbReference>